<dbReference type="Pfam" id="PF00004">
    <property type="entry name" value="AAA"/>
    <property type="match status" value="1"/>
</dbReference>
<evidence type="ECO:0000259" key="4">
    <source>
        <dbReference type="SMART" id="SM00382"/>
    </source>
</evidence>
<feature type="non-terminal residue" evidence="5">
    <location>
        <position position="128"/>
    </location>
</feature>
<keyword evidence="2" id="KW-0547">Nucleotide-binding</keyword>
<proteinExistence type="inferred from homology"/>
<dbReference type="InterPro" id="IPR003593">
    <property type="entry name" value="AAA+_ATPase"/>
</dbReference>
<evidence type="ECO:0000256" key="1">
    <source>
        <dbReference type="ARBA" id="ARBA00006914"/>
    </source>
</evidence>
<evidence type="ECO:0000256" key="2">
    <source>
        <dbReference type="ARBA" id="ARBA00022741"/>
    </source>
</evidence>
<dbReference type="SUPFAM" id="SSF52540">
    <property type="entry name" value="P-loop containing nucleoside triphosphate hydrolases"/>
    <property type="match status" value="1"/>
</dbReference>
<dbReference type="PANTHER" id="PTHR23073">
    <property type="entry name" value="26S PROTEASOME REGULATORY SUBUNIT"/>
    <property type="match status" value="1"/>
</dbReference>
<dbReference type="EMBL" id="QVOD01000196">
    <property type="protein sequence ID" value="RFT60867.1"/>
    <property type="molecule type" value="Genomic_DNA"/>
</dbReference>
<evidence type="ECO:0000256" key="3">
    <source>
        <dbReference type="ARBA" id="ARBA00022840"/>
    </source>
</evidence>
<sequence>MKPRATALLYGPPGTGKTTLAHHLAARLGLPLVAVQAERLVGSHLGETSRNIGELFDGLAEAEHGCVVLLDEIDSIGSTRSSDQQACASEMNAALTTLLTRVEAFRGMAIAATNRKDQLDPALWRRFG</sequence>
<accession>A0ABX9KLQ5</accession>
<dbReference type="Proteomes" id="UP000264294">
    <property type="component" value="Unassembled WGS sequence"/>
</dbReference>
<comment type="similarity">
    <text evidence="1">Belongs to the AAA ATPase family.</text>
</comment>
<dbReference type="CDD" id="cd19481">
    <property type="entry name" value="RecA-like_protease"/>
    <property type="match status" value="1"/>
</dbReference>
<feature type="domain" description="AAA+ ATPase" evidence="4">
    <location>
        <begin position="3"/>
        <end position="122"/>
    </location>
</feature>
<dbReference type="InterPro" id="IPR050221">
    <property type="entry name" value="26S_Proteasome_ATPase"/>
</dbReference>
<protein>
    <submittedName>
        <fullName evidence="5">AAA family ATPase</fullName>
    </submittedName>
</protein>
<dbReference type="Gene3D" id="3.40.50.300">
    <property type="entry name" value="P-loop containing nucleotide triphosphate hydrolases"/>
    <property type="match status" value="1"/>
</dbReference>
<dbReference type="SMART" id="SM00382">
    <property type="entry name" value="AAA"/>
    <property type="match status" value="1"/>
</dbReference>
<evidence type="ECO:0000313" key="6">
    <source>
        <dbReference type="Proteomes" id="UP000264294"/>
    </source>
</evidence>
<evidence type="ECO:0000313" key="5">
    <source>
        <dbReference type="EMBL" id="RFT60867.1"/>
    </source>
</evidence>
<dbReference type="InterPro" id="IPR027417">
    <property type="entry name" value="P-loop_NTPase"/>
</dbReference>
<keyword evidence="3" id="KW-0067">ATP-binding</keyword>
<reference evidence="5 6" key="1">
    <citation type="submission" date="2018-08" db="EMBL/GenBank/DDBJ databases">
        <title>Bacillus clarus sp. nov. strain PS00077A.</title>
        <authorList>
            <person name="Mendez Acevedo M."/>
            <person name="Carroll L."/>
            <person name="Mukherjee M."/>
            <person name="Wiedmann M."/>
            <person name="Kovac J."/>
        </authorList>
    </citation>
    <scope>NUCLEOTIDE SEQUENCE [LARGE SCALE GENOMIC DNA]</scope>
    <source>
        <strain evidence="5 6">PS00077A</strain>
    </source>
</reference>
<name>A0ABX9KLQ5_9BACI</name>
<dbReference type="InterPro" id="IPR003959">
    <property type="entry name" value="ATPase_AAA_core"/>
</dbReference>
<organism evidence="5 6">
    <name type="scientific">Bacillus clarus</name>
    <dbReference type="NCBI Taxonomy" id="2338372"/>
    <lineage>
        <taxon>Bacteria</taxon>
        <taxon>Bacillati</taxon>
        <taxon>Bacillota</taxon>
        <taxon>Bacilli</taxon>
        <taxon>Bacillales</taxon>
        <taxon>Bacillaceae</taxon>
        <taxon>Bacillus</taxon>
        <taxon>Bacillus cereus group</taxon>
    </lineage>
</organism>
<keyword evidence="6" id="KW-1185">Reference proteome</keyword>
<comment type="caution">
    <text evidence="5">The sequence shown here is derived from an EMBL/GenBank/DDBJ whole genome shotgun (WGS) entry which is preliminary data.</text>
</comment>
<gene>
    <name evidence="5" type="ORF">D0U04_30965</name>
</gene>